<evidence type="ECO:0000313" key="3">
    <source>
        <dbReference type="Proteomes" id="UP000094056"/>
    </source>
</evidence>
<dbReference type="AlphaFoldDB" id="A0A1E3X3P5"/>
<gene>
    <name evidence="2" type="ORF">SCARUB_04649</name>
</gene>
<keyword evidence="1" id="KW-0472">Membrane</keyword>
<keyword evidence="1" id="KW-1133">Transmembrane helix</keyword>
<proteinExistence type="predicted"/>
<dbReference type="EMBL" id="MAYW01000257">
    <property type="protein sequence ID" value="ODS30238.1"/>
    <property type="molecule type" value="Genomic_DNA"/>
</dbReference>
<dbReference type="Proteomes" id="UP000094056">
    <property type="component" value="Unassembled WGS sequence"/>
</dbReference>
<comment type="caution">
    <text evidence="2">The sequence shown here is derived from an EMBL/GenBank/DDBJ whole genome shotgun (WGS) entry which is preliminary data.</text>
</comment>
<organism evidence="2 3">
    <name type="scientific">Candidatus Scalindua rubra</name>
    <dbReference type="NCBI Taxonomy" id="1872076"/>
    <lineage>
        <taxon>Bacteria</taxon>
        <taxon>Pseudomonadati</taxon>
        <taxon>Planctomycetota</taxon>
        <taxon>Candidatus Brocadiia</taxon>
        <taxon>Candidatus Brocadiales</taxon>
        <taxon>Candidatus Scalinduaceae</taxon>
        <taxon>Candidatus Scalindua</taxon>
    </lineage>
</organism>
<protein>
    <recommendedName>
        <fullName evidence="4">DUF1640 domain-containing protein</fullName>
    </recommendedName>
</protein>
<sequence length="104" mass="11648">MPITEELKNVKKFESVGFTHEQAEALAETIEQAQVKGQEGLKEFIRNELEKQNKDIDSKFLAFDSKLNALEARLMASQKDLLIKIFGIIVGTVGIAVTILKLFP</sequence>
<keyword evidence="1" id="KW-0812">Transmembrane</keyword>
<evidence type="ECO:0000256" key="1">
    <source>
        <dbReference type="SAM" id="Phobius"/>
    </source>
</evidence>
<evidence type="ECO:0000313" key="2">
    <source>
        <dbReference type="EMBL" id="ODS30238.1"/>
    </source>
</evidence>
<evidence type="ECO:0008006" key="4">
    <source>
        <dbReference type="Google" id="ProtNLM"/>
    </source>
</evidence>
<reference evidence="2 3" key="1">
    <citation type="submission" date="2016-07" db="EMBL/GenBank/DDBJ databases">
        <title>Draft genome of Scalindua rubra, obtained from a brine-seawater interface in the Red Sea, sheds light on salt adaptation in anammox bacteria.</title>
        <authorList>
            <person name="Speth D.R."/>
            <person name="Lagkouvardos I."/>
            <person name="Wang Y."/>
            <person name="Qian P.-Y."/>
            <person name="Dutilh B.E."/>
            <person name="Jetten M.S."/>
        </authorList>
    </citation>
    <scope>NUCLEOTIDE SEQUENCE [LARGE SCALE GENOMIC DNA]</scope>
    <source>
        <strain evidence="2">BSI-1</strain>
    </source>
</reference>
<name>A0A1E3X3P5_9BACT</name>
<feature type="transmembrane region" description="Helical" evidence="1">
    <location>
        <begin position="81"/>
        <end position="103"/>
    </location>
</feature>
<accession>A0A1E3X3P5</accession>